<reference evidence="1" key="1">
    <citation type="submission" date="2016-09" db="EMBL/GenBank/DDBJ databases">
        <title>Whole genome sequencing of Salmonella enterica.</title>
        <authorList>
            <person name="Bell R."/>
        </authorList>
    </citation>
    <scope>NUCLEOTIDE SEQUENCE [LARGE SCALE GENOMIC DNA]</scope>
    <source>
        <strain evidence="1">CFSAN044978</strain>
    </source>
</reference>
<proteinExistence type="predicted"/>
<sequence>MNNPKSNDFFVKRLQEAAESMLVALNHYSYDEAVEVLDWLKQRVREDCVIKIQRYHLQHDKTFPVRIPPKRRLVYAVPDLERRKIPG</sequence>
<organism evidence="1">
    <name type="scientific">Salmonella enterica subsp. enterica serovar Saintpaul</name>
    <dbReference type="NCBI Taxonomy" id="90105"/>
    <lineage>
        <taxon>Bacteria</taxon>
        <taxon>Pseudomonadati</taxon>
        <taxon>Pseudomonadota</taxon>
        <taxon>Gammaproteobacteria</taxon>
        <taxon>Enterobacterales</taxon>
        <taxon>Enterobacteriaceae</taxon>
        <taxon>Salmonella</taxon>
    </lineage>
</organism>
<evidence type="ECO:0000313" key="1">
    <source>
        <dbReference type="EMBL" id="OHG64475.1"/>
    </source>
</evidence>
<dbReference type="EMBL" id="MLZC01000008">
    <property type="protein sequence ID" value="OHG64475.1"/>
    <property type="molecule type" value="Genomic_DNA"/>
</dbReference>
<name>A0A1S0ZDZ9_SALET</name>
<protein>
    <submittedName>
        <fullName evidence="1">Uncharacterized protein</fullName>
    </submittedName>
</protein>
<dbReference type="RefSeq" id="WP_070794139.1">
    <property type="nucleotide sequence ID" value="NZ_QWDP01000002.1"/>
</dbReference>
<accession>A0A1S0ZDZ9</accession>
<comment type="caution">
    <text evidence="1">The sequence shown here is derived from an EMBL/GenBank/DDBJ whole genome shotgun (WGS) entry which is preliminary data.</text>
</comment>
<gene>
    <name evidence="1" type="ORF">A7T00_16635</name>
</gene>
<dbReference type="AlphaFoldDB" id="A0A1S0ZDZ9"/>